<feature type="region of interest" description="Disordered" evidence="1">
    <location>
        <begin position="280"/>
        <end position="313"/>
    </location>
</feature>
<feature type="compositionally biased region" description="Low complexity" evidence="1">
    <location>
        <begin position="296"/>
        <end position="309"/>
    </location>
</feature>
<dbReference type="Proteomes" id="UP000501240">
    <property type="component" value="Chromosome"/>
</dbReference>
<dbReference type="GO" id="GO:0004674">
    <property type="term" value="F:protein serine/threonine kinase activity"/>
    <property type="evidence" value="ECO:0007669"/>
    <property type="project" value="UniProtKB-KW"/>
</dbReference>
<dbReference type="Gene3D" id="3.30.200.20">
    <property type="entry name" value="Phosphorylase Kinase, domain 1"/>
    <property type="match status" value="1"/>
</dbReference>
<name>A0A7D3VTH4_ACTVE</name>
<dbReference type="AlphaFoldDB" id="A0A7D3VTH4"/>
<dbReference type="RefSeq" id="WP_173093459.1">
    <property type="nucleotide sequence ID" value="NZ_CP053892.1"/>
</dbReference>
<proteinExistence type="predicted"/>
<evidence type="ECO:0000313" key="3">
    <source>
        <dbReference type="Proteomes" id="UP000501240"/>
    </source>
</evidence>
<dbReference type="EMBL" id="CP053892">
    <property type="protein sequence ID" value="QKG19456.1"/>
    <property type="molecule type" value="Genomic_DNA"/>
</dbReference>
<dbReference type="Gene3D" id="1.10.510.10">
    <property type="entry name" value="Transferase(Phosphotransferase) domain 1"/>
    <property type="match status" value="1"/>
</dbReference>
<keyword evidence="2" id="KW-0418">Kinase</keyword>
<sequence length="401" mass="41592">MDPGFLLDGRYRMERRLARHGRAQVWRGRDELLERRVAVTLLAVPHAERVRIRDATRAAASPAFPCAATTYDYGEADGGALMYVVAEFLRGETLARRLARAPLGPQEAVEVCGRVAEALAAVHAHGAVHGALTASQVFLTADGVRLLGLGPAGVLVRAGEDIPRSDGDVEALGRILAQSLTGDPEASVDGLPEGVAELVARCRDGEGGAERPTAEEARRLFAAPSDGRTDVLPAGGARPRARRTAVIGGACAVVLALALLPLLMTLSSLRESPADVAVPLPSRPARAPVPRPASRPPAVRTPAAAPSPAGTDRQVAVSALARMRRSIDVGMAAGEVRPRFGTELATLVTTLLNEVDGGATLDLGRRIAELRSALAGRAPGDVAPARAAGLGALLAEVPVPS</sequence>
<accession>A0A7D3VTH4</accession>
<dbReference type="SUPFAM" id="SSF56112">
    <property type="entry name" value="Protein kinase-like (PK-like)"/>
    <property type="match status" value="1"/>
</dbReference>
<organism evidence="2 3">
    <name type="scientific">Actinomadura verrucosospora</name>
    <dbReference type="NCBI Taxonomy" id="46165"/>
    <lineage>
        <taxon>Bacteria</taxon>
        <taxon>Bacillati</taxon>
        <taxon>Actinomycetota</taxon>
        <taxon>Actinomycetes</taxon>
        <taxon>Streptosporangiales</taxon>
        <taxon>Thermomonosporaceae</taxon>
        <taxon>Actinomadura</taxon>
    </lineage>
</organism>
<keyword evidence="2" id="KW-0808">Transferase</keyword>
<protein>
    <submittedName>
        <fullName evidence="2">Serine/threonine protein kinase</fullName>
    </submittedName>
</protein>
<reference evidence="2 3" key="1">
    <citation type="submission" date="2020-05" db="EMBL/GenBank/DDBJ databases">
        <title>Actinomadura verrucosospora NRRL-B18236 (PFL_A860) Genome sequencing and assembly.</title>
        <authorList>
            <person name="Samborskyy M."/>
        </authorList>
    </citation>
    <scope>NUCLEOTIDE SEQUENCE [LARGE SCALE GENOMIC DNA]</scope>
    <source>
        <strain evidence="2 3">NRRL:B18236</strain>
    </source>
</reference>
<evidence type="ECO:0000313" key="2">
    <source>
        <dbReference type="EMBL" id="QKG19456.1"/>
    </source>
</evidence>
<evidence type="ECO:0000256" key="1">
    <source>
        <dbReference type="SAM" id="MobiDB-lite"/>
    </source>
</evidence>
<keyword evidence="2" id="KW-0723">Serine/threonine-protein kinase</keyword>
<keyword evidence="3" id="KW-1185">Reference proteome</keyword>
<dbReference type="InterPro" id="IPR011009">
    <property type="entry name" value="Kinase-like_dom_sf"/>
</dbReference>
<gene>
    <name evidence="2" type="ORF">ACTIVE_1092</name>
</gene>